<keyword evidence="2" id="KW-1185">Reference proteome</keyword>
<accession>A0ACC0W663</accession>
<comment type="caution">
    <text evidence="1">The sequence shown here is derived from an EMBL/GenBank/DDBJ whole genome shotgun (WGS) entry which is preliminary data.</text>
</comment>
<proteinExistence type="predicted"/>
<evidence type="ECO:0000313" key="1">
    <source>
        <dbReference type="EMBL" id="KAI9913625.1"/>
    </source>
</evidence>
<name>A0ACC0W663_9STRA</name>
<reference evidence="1 2" key="1">
    <citation type="journal article" date="2022" name="bioRxiv">
        <title>The genome of the oomycete Peronosclerospora sorghi, a cosmopolitan pathogen of maize and sorghum, is inflated with dispersed pseudogenes.</title>
        <authorList>
            <person name="Fletcher K."/>
            <person name="Martin F."/>
            <person name="Isakeit T."/>
            <person name="Cavanaugh K."/>
            <person name="Magill C."/>
            <person name="Michelmore R."/>
        </authorList>
    </citation>
    <scope>NUCLEOTIDE SEQUENCE [LARGE SCALE GENOMIC DNA]</scope>
    <source>
        <strain evidence="1">P6</strain>
    </source>
</reference>
<gene>
    <name evidence="1" type="ORF">PsorP6_006712</name>
</gene>
<dbReference type="EMBL" id="CM047583">
    <property type="protein sequence ID" value="KAI9913625.1"/>
    <property type="molecule type" value="Genomic_DNA"/>
</dbReference>
<dbReference type="Proteomes" id="UP001163321">
    <property type="component" value="Chromosome 4"/>
</dbReference>
<organism evidence="1 2">
    <name type="scientific">Peronosclerospora sorghi</name>
    <dbReference type="NCBI Taxonomy" id="230839"/>
    <lineage>
        <taxon>Eukaryota</taxon>
        <taxon>Sar</taxon>
        <taxon>Stramenopiles</taxon>
        <taxon>Oomycota</taxon>
        <taxon>Peronosporomycetes</taxon>
        <taxon>Peronosporales</taxon>
        <taxon>Peronosporaceae</taxon>
        <taxon>Peronosclerospora</taxon>
    </lineage>
</organism>
<evidence type="ECO:0000313" key="2">
    <source>
        <dbReference type="Proteomes" id="UP001163321"/>
    </source>
</evidence>
<protein>
    <submittedName>
        <fullName evidence="1">Uncharacterized protein</fullName>
    </submittedName>
</protein>
<sequence>MKAKYWNDQRDVQVVRPFAYVREVDLKQFAYDSRLRVINENCSACFEEPKESNRVKKILDQEESLHPDMYNSLRRALLPLMDDTRL</sequence>